<feature type="region of interest" description="Disordered" evidence="1">
    <location>
        <begin position="441"/>
        <end position="505"/>
    </location>
</feature>
<sequence>MLVRKGLRCISATSGTSSQRSTVGRKLEIQDLRQRLRKVVDLIRIADDFAPFDRPSYNIALEIWKAVEAIPQAHRHRLLGFLTRGDILDLWRLAGQRYSASPSQLQTAIHSSFYAPDQFPTQPDQVVRFHGKAAVSLPYFNRFQKAFFCPQKGSGLHGRVLLGKGPLGDALYPLYYRATVGSHIIPATRELADLQLEYLPSSLLNLTAEDLPAHESWPQPGHQRPPFDGGLIDYCRAVGPDVWVGVGWKQDRPGPGERFLHFLLTREIPNADELVYDRPIGPRGQAPESIVASWHHPRPDPTKSWVRFHPRCKVHKGVCSSSTASKLSLDGQISARLVGKCSGGAIQKNSLALMLAGSALGAALKTSASISKMPEGWSFTFSLMMQQVVVMDVLGCAQMTHQSQRLLALLFCGGSQAEQRPTLQVMKDLMQWVQQADAYPEAGTAKDSNQKVGTKRKGLAPAKRSTQAHTRHAAQAGPRRSPLKRQRSNMTVVASPSSSVIQRPGLPDSLALHGPWSGEMDILYCKAVPLREADMNCHMSDGNVI</sequence>
<accession>A0AAW1T5S8</accession>
<evidence type="ECO:0000313" key="2">
    <source>
        <dbReference type="EMBL" id="KAK9864351.1"/>
    </source>
</evidence>
<dbReference type="EMBL" id="JALJOV010000364">
    <property type="protein sequence ID" value="KAK9864351.1"/>
    <property type="molecule type" value="Genomic_DNA"/>
</dbReference>
<evidence type="ECO:0000256" key="1">
    <source>
        <dbReference type="SAM" id="MobiDB-lite"/>
    </source>
</evidence>
<protein>
    <submittedName>
        <fullName evidence="2">Uncharacterized protein</fullName>
    </submittedName>
</protein>
<reference evidence="2 3" key="1">
    <citation type="journal article" date="2024" name="Nat. Commun.">
        <title>Phylogenomics reveals the evolutionary origins of lichenization in chlorophyte algae.</title>
        <authorList>
            <person name="Puginier C."/>
            <person name="Libourel C."/>
            <person name="Otte J."/>
            <person name="Skaloud P."/>
            <person name="Haon M."/>
            <person name="Grisel S."/>
            <person name="Petersen M."/>
            <person name="Berrin J.G."/>
            <person name="Delaux P.M."/>
            <person name="Dal Grande F."/>
            <person name="Keller J."/>
        </authorList>
    </citation>
    <scope>NUCLEOTIDE SEQUENCE [LARGE SCALE GENOMIC DNA]</scope>
    <source>
        <strain evidence="2 3">SAG 2523</strain>
    </source>
</reference>
<dbReference type="AlphaFoldDB" id="A0AAW1T5S8"/>
<proteinExistence type="predicted"/>
<dbReference type="PANTHER" id="PTHR37201">
    <property type="entry name" value="WD REPEAT PROTEIN"/>
    <property type="match status" value="1"/>
</dbReference>
<dbReference type="PANTHER" id="PTHR37201:SF1">
    <property type="entry name" value="WD REPEAT PROTEIN"/>
    <property type="match status" value="1"/>
</dbReference>
<organism evidence="2 3">
    <name type="scientific">Apatococcus fuscideae</name>
    <dbReference type="NCBI Taxonomy" id="2026836"/>
    <lineage>
        <taxon>Eukaryota</taxon>
        <taxon>Viridiplantae</taxon>
        <taxon>Chlorophyta</taxon>
        <taxon>core chlorophytes</taxon>
        <taxon>Trebouxiophyceae</taxon>
        <taxon>Chlorellales</taxon>
        <taxon>Chlorellaceae</taxon>
        <taxon>Apatococcus</taxon>
    </lineage>
</organism>
<feature type="compositionally biased region" description="Polar residues" evidence="1">
    <location>
        <begin position="488"/>
        <end position="501"/>
    </location>
</feature>
<name>A0AAW1T5S8_9CHLO</name>
<keyword evidence="3" id="KW-1185">Reference proteome</keyword>
<dbReference type="Proteomes" id="UP001485043">
    <property type="component" value="Unassembled WGS sequence"/>
</dbReference>
<evidence type="ECO:0000313" key="3">
    <source>
        <dbReference type="Proteomes" id="UP001485043"/>
    </source>
</evidence>
<gene>
    <name evidence="2" type="ORF">WJX84_006551</name>
</gene>
<comment type="caution">
    <text evidence="2">The sequence shown here is derived from an EMBL/GenBank/DDBJ whole genome shotgun (WGS) entry which is preliminary data.</text>
</comment>